<name>A0A6N7RM94_9ACTN</name>
<feature type="compositionally biased region" description="Polar residues" evidence="1">
    <location>
        <begin position="286"/>
        <end position="296"/>
    </location>
</feature>
<keyword evidence="5" id="KW-1185">Reference proteome</keyword>
<keyword evidence="2" id="KW-0812">Transmembrane</keyword>
<gene>
    <name evidence="4" type="ORF">GJG86_06235</name>
</gene>
<accession>A0A6N7RM94</accession>
<keyword evidence="4" id="KW-0378">Hydrolase</keyword>
<organism evidence="4 5">
    <name type="scientific">Eggerthella guodeyinii</name>
    <dbReference type="NCBI Taxonomy" id="2690837"/>
    <lineage>
        <taxon>Bacteria</taxon>
        <taxon>Bacillati</taxon>
        <taxon>Actinomycetota</taxon>
        <taxon>Coriobacteriia</taxon>
        <taxon>Eggerthellales</taxon>
        <taxon>Eggerthellaceae</taxon>
        <taxon>Eggerthella</taxon>
    </lineage>
</organism>
<comment type="caution">
    <text evidence="4">The sequence shown here is derived from an EMBL/GenBank/DDBJ whole genome shotgun (WGS) entry which is preliminary data.</text>
</comment>
<keyword evidence="2" id="KW-0472">Membrane</keyword>
<evidence type="ECO:0000259" key="3">
    <source>
        <dbReference type="Pfam" id="PF12695"/>
    </source>
</evidence>
<dbReference type="InterPro" id="IPR029059">
    <property type="entry name" value="AB_hydrolase_5"/>
</dbReference>
<protein>
    <submittedName>
        <fullName evidence="4">Alpha/beta hydrolase</fullName>
    </submittedName>
</protein>
<feature type="domain" description="Alpha/beta hydrolase fold-5" evidence="3">
    <location>
        <begin position="89"/>
        <end position="253"/>
    </location>
</feature>
<proteinExistence type="predicted"/>
<dbReference type="EMBL" id="VTFY01000004">
    <property type="protein sequence ID" value="MRX82087.1"/>
    <property type="molecule type" value="Genomic_DNA"/>
</dbReference>
<dbReference type="Gene3D" id="3.40.50.1820">
    <property type="entry name" value="alpha/beta hydrolase"/>
    <property type="match status" value="1"/>
</dbReference>
<dbReference type="AlphaFoldDB" id="A0A6N7RM94"/>
<dbReference type="Pfam" id="PF12695">
    <property type="entry name" value="Abhydrolase_5"/>
    <property type="match status" value="1"/>
</dbReference>
<evidence type="ECO:0000313" key="5">
    <source>
        <dbReference type="Proteomes" id="UP000438093"/>
    </source>
</evidence>
<dbReference type="GO" id="GO:0016787">
    <property type="term" value="F:hydrolase activity"/>
    <property type="evidence" value="ECO:0007669"/>
    <property type="project" value="UniProtKB-KW"/>
</dbReference>
<feature type="region of interest" description="Disordered" evidence="1">
    <location>
        <begin position="271"/>
        <end position="296"/>
    </location>
</feature>
<evidence type="ECO:0000256" key="1">
    <source>
        <dbReference type="SAM" id="MobiDB-lite"/>
    </source>
</evidence>
<reference evidence="5" key="1">
    <citation type="submission" date="2019-08" db="EMBL/GenBank/DDBJ databases">
        <title>Arthrobacter sp. nov., isolated from plateau pika and Tibetan wild ass.</title>
        <authorList>
            <person name="Ge Y."/>
        </authorList>
    </citation>
    <scope>NUCLEOTIDE SEQUENCE [LARGE SCALE GENOMIC DNA]</scope>
    <source>
        <strain evidence="5">HF-4214</strain>
    </source>
</reference>
<dbReference type="Proteomes" id="UP000438093">
    <property type="component" value="Unassembled WGS sequence"/>
</dbReference>
<evidence type="ECO:0000256" key="2">
    <source>
        <dbReference type="SAM" id="Phobius"/>
    </source>
</evidence>
<sequence length="296" mass="31409">MSVMETNEPTSPACAADAAAPRRKPRKLVVVLAALAILLCVLAAAFFAYASDSYHDLDANHRNLVSTEALPVQQGTNYLAFGDPDAEVGLVFYPGAKVEYSAYAPLMRNLADRGYLAVVVQMPFNFAFFDINAADRVRADFPAVDTWWVGGHSLGGSMAAQYAADHADDGALDGLVLLGSYSASDLSDTDLGVISLYGSNDQVLNRTKLENNADLLPEGAATVEIEGGNHASFGTYGPQSGDGEATITPADQQTQTANVIDAYIRSLTPKDNEADQPIFTKPSEYETIQNTSATAA</sequence>
<dbReference type="InterPro" id="IPR029058">
    <property type="entry name" value="AB_hydrolase_fold"/>
</dbReference>
<dbReference type="SUPFAM" id="SSF53474">
    <property type="entry name" value="alpha/beta-Hydrolases"/>
    <property type="match status" value="1"/>
</dbReference>
<feature type="transmembrane region" description="Helical" evidence="2">
    <location>
        <begin position="28"/>
        <end position="50"/>
    </location>
</feature>
<keyword evidence="2" id="KW-1133">Transmembrane helix</keyword>
<evidence type="ECO:0000313" key="4">
    <source>
        <dbReference type="EMBL" id="MRX82087.1"/>
    </source>
</evidence>